<keyword evidence="2" id="KW-1185">Reference proteome</keyword>
<evidence type="ECO:0000313" key="2">
    <source>
        <dbReference type="Proteomes" id="UP001177003"/>
    </source>
</evidence>
<organism evidence="1 2">
    <name type="scientific">Lactuca saligna</name>
    <name type="common">Willowleaf lettuce</name>
    <dbReference type="NCBI Taxonomy" id="75948"/>
    <lineage>
        <taxon>Eukaryota</taxon>
        <taxon>Viridiplantae</taxon>
        <taxon>Streptophyta</taxon>
        <taxon>Embryophyta</taxon>
        <taxon>Tracheophyta</taxon>
        <taxon>Spermatophyta</taxon>
        <taxon>Magnoliopsida</taxon>
        <taxon>eudicotyledons</taxon>
        <taxon>Gunneridae</taxon>
        <taxon>Pentapetalae</taxon>
        <taxon>asterids</taxon>
        <taxon>campanulids</taxon>
        <taxon>Asterales</taxon>
        <taxon>Asteraceae</taxon>
        <taxon>Cichorioideae</taxon>
        <taxon>Cichorieae</taxon>
        <taxon>Lactucinae</taxon>
        <taxon>Lactuca</taxon>
    </lineage>
</organism>
<gene>
    <name evidence="1" type="ORF">LSALG_LOCUS42194</name>
</gene>
<reference evidence="1" key="1">
    <citation type="submission" date="2023-04" db="EMBL/GenBank/DDBJ databases">
        <authorList>
            <person name="Vijverberg K."/>
            <person name="Xiong W."/>
            <person name="Schranz E."/>
        </authorList>
    </citation>
    <scope>NUCLEOTIDE SEQUENCE</scope>
</reference>
<protein>
    <submittedName>
        <fullName evidence="1">Uncharacterized protein</fullName>
    </submittedName>
</protein>
<evidence type="ECO:0000313" key="1">
    <source>
        <dbReference type="EMBL" id="CAI9303779.1"/>
    </source>
</evidence>
<name>A0AA36A381_LACSI</name>
<sequence length="146" mass="16807">MITSESFEKLEKKHDVVDLPSQYWLEPVVSFDLQNTQDSQLDVPITPKAFRFCAFVKVVKAPITDNAADHMLLSFYLKHMKPQYETWCASKITGMKLTGLIETINFPNAKFKVATGPTSEGYEFTLVDLPCIYPYDWIILYNMLLK</sequence>
<dbReference type="Proteomes" id="UP001177003">
    <property type="component" value="Chromosome 9"/>
</dbReference>
<accession>A0AA36A381</accession>
<dbReference type="AlphaFoldDB" id="A0AA36A381"/>
<proteinExistence type="predicted"/>
<dbReference type="EMBL" id="OX465085">
    <property type="protein sequence ID" value="CAI9303779.1"/>
    <property type="molecule type" value="Genomic_DNA"/>
</dbReference>